<sequence length="88" mass="10231">VDQQLFLLSENAEFIKFLQELDPRYRLPCHQTLSTWANTIIELLKEMGIGQKLLEITTDNAANMLAMGRVLKEKMNNEFSNPNVQHFH</sequence>
<dbReference type="EMBL" id="CAJVQC010162929">
    <property type="protein sequence ID" value="CAG8848918.1"/>
    <property type="molecule type" value="Genomic_DNA"/>
</dbReference>
<keyword evidence="2" id="KW-1185">Reference proteome</keyword>
<feature type="non-terminal residue" evidence="1">
    <location>
        <position position="88"/>
    </location>
</feature>
<protein>
    <submittedName>
        <fullName evidence="1">13278_t:CDS:1</fullName>
    </submittedName>
</protein>
<dbReference type="Proteomes" id="UP000789920">
    <property type="component" value="Unassembled WGS sequence"/>
</dbReference>
<comment type="caution">
    <text evidence="1">The sequence shown here is derived from an EMBL/GenBank/DDBJ whole genome shotgun (WGS) entry which is preliminary data.</text>
</comment>
<accession>A0ACA9SVB9</accession>
<reference evidence="1" key="1">
    <citation type="submission" date="2021-06" db="EMBL/GenBank/DDBJ databases">
        <authorList>
            <person name="Kallberg Y."/>
            <person name="Tangrot J."/>
            <person name="Rosling A."/>
        </authorList>
    </citation>
    <scope>NUCLEOTIDE SEQUENCE</scope>
    <source>
        <strain evidence="1">MA461A</strain>
    </source>
</reference>
<evidence type="ECO:0000313" key="1">
    <source>
        <dbReference type="EMBL" id="CAG8848918.1"/>
    </source>
</evidence>
<feature type="non-terminal residue" evidence="1">
    <location>
        <position position="1"/>
    </location>
</feature>
<name>A0ACA9SVB9_9GLOM</name>
<gene>
    <name evidence="1" type="ORF">RPERSI_LOCUS35359</name>
</gene>
<organism evidence="1 2">
    <name type="scientific">Racocetra persica</name>
    <dbReference type="NCBI Taxonomy" id="160502"/>
    <lineage>
        <taxon>Eukaryota</taxon>
        <taxon>Fungi</taxon>
        <taxon>Fungi incertae sedis</taxon>
        <taxon>Mucoromycota</taxon>
        <taxon>Glomeromycotina</taxon>
        <taxon>Glomeromycetes</taxon>
        <taxon>Diversisporales</taxon>
        <taxon>Gigasporaceae</taxon>
        <taxon>Racocetra</taxon>
    </lineage>
</organism>
<evidence type="ECO:0000313" key="2">
    <source>
        <dbReference type="Proteomes" id="UP000789920"/>
    </source>
</evidence>
<proteinExistence type="predicted"/>